<evidence type="ECO:0000313" key="2">
    <source>
        <dbReference type="Proteomes" id="UP000308836"/>
    </source>
</evidence>
<reference evidence="1" key="1">
    <citation type="submission" date="2019-04" db="EMBL/GenBank/DDBJ databases">
        <title>Microbes associate with the intestines of laboratory mice.</title>
        <authorList>
            <person name="Navarre W."/>
            <person name="Wong E."/>
            <person name="Huang K."/>
            <person name="Tropini C."/>
            <person name="Ng K."/>
            <person name="Yu B."/>
        </authorList>
    </citation>
    <scope>NUCLEOTIDE SEQUENCE</scope>
    <source>
        <strain evidence="1">NM09_H32</strain>
    </source>
</reference>
<dbReference type="Proteomes" id="UP000308836">
    <property type="component" value="Unassembled WGS sequence"/>
</dbReference>
<keyword evidence="2" id="KW-1185">Reference proteome</keyword>
<gene>
    <name evidence="1" type="ORF">E5336_11445</name>
</gene>
<accession>A0AC61R4G4</accession>
<comment type="caution">
    <text evidence="1">The sequence shown here is derived from an EMBL/GenBank/DDBJ whole genome shotgun (WGS) entry which is preliminary data.</text>
</comment>
<organism evidence="1 2">
    <name type="scientific">Dubosiella muris</name>
    <dbReference type="NCBI Taxonomy" id="3038133"/>
    <lineage>
        <taxon>Bacteria</taxon>
        <taxon>Bacillati</taxon>
        <taxon>Bacillota</taxon>
        <taxon>Erysipelotrichia</taxon>
        <taxon>Erysipelotrichales</taxon>
        <taxon>Erysipelotrichaceae</taxon>
        <taxon>Dubosiella</taxon>
    </lineage>
</organism>
<proteinExistence type="predicted"/>
<name>A0AC61R4G4_9FIRM</name>
<protein>
    <submittedName>
        <fullName evidence="1">Ribonuclease J</fullName>
    </submittedName>
</protein>
<evidence type="ECO:0000313" key="1">
    <source>
        <dbReference type="EMBL" id="TGY64851.1"/>
    </source>
</evidence>
<sequence>MPNKSNHHQGGHLTNKKTPVRKNQVQKGDTLIYALGGLGEVGKNMYCYEYENEICIVDCGVLFPGDELLGVDYVIPDYHHLIRMNKKRKFLVITHGHEDHIGGIPFLLKQVQIDAIYAPRFAKALILKKLSEHKGLEKVPIIEIDEDSSIKTRYFTVGFFNTIHSIPDSLGVLITTPNGSIVHTGDFKFDLTPVGTNANYQKMAYIGVMQPDVLMADSTNAGVEEFSISEKDVANEILEIMRNAKHRLIIATFASNVYRVNQIIEAALKCGRKIAVFGRSMENVVDIARKMGVIKIKNSQILSPEELSRTPDNEVCILCTGSQGEPLAALSRIASGTHRHIHLKPSDTVVFSSSPIPGNASSINKIIDKLFRSGATVLSKSVLTNLHTTGHASKEEQKLMLQLIKPHYFMPIHGEYKMLMQHRQTAIDTGMPPENIFVCANGDILILRNHELLQSDWRYQGDDIYVDGNDISGLSTAVLKDRRILADNGLVAVIIAIDSKENKILSRPVIVSRGFVFIKDSQALIKEAEFIVGASLQEKMKEKTTFSEIKNCIRSTLEPFLYKKTHRNPIVIPVILNSKQTMEEITKKRAAHDRSKRPIHSRRENNHREAK</sequence>
<dbReference type="EMBL" id="SRYG01000031">
    <property type="protein sequence ID" value="TGY64851.1"/>
    <property type="molecule type" value="Genomic_DNA"/>
</dbReference>